<gene>
    <name evidence="2" type="ORF">EYF70_13135</name>
    <name evidence="1" type="ORF">GCM10007387_23340</name>
</gene>
<keyword evidence="3" id="KW-1185">Reference proteome</keyword>
<dbReference type="EMBL" id="CP036401">
    <property type="protein sequence ID" value="QBI01686.1"/>
    <property type="molecule type" value="Genomic_DNA"/>
</dbReference>
<dbReference type="OrthoDB" id="8760024at2"/>
<accession>A0A411WYB5</accession>
<protein>
    <submittedName>
        <fullName evidence="1">Uncharacterized protein</fullName>
    </submittedName>
</protein>
<dbReference type="Proteomes" id="UP000628442">
    <property type="component" value="Unassembled WGS sequence"/>
</dbReference>
<dbReference type="Proteomes" id="UP000292307">
    <property type="component" value="Chromosome"/>
</dbReference>
<dbReference type="EMBL" id="BMWV01000004">
    <property type="protein sequence ID" value="GGY40470.1"/>
    <property type="molecule type" value="Genomic_DNA"/>
</dbReference>
<reference evidence="1" key="1">
    <citation type="journal article" date="2014" name="Int. J. Syst. Evol. Microbiol.">
        <title>Complete genome sequence of Corynebacterium casei LMG S-19264T (=DSM 44701T), isolated from a smear-ripened cheese.</title>
        <authorList>
            <consortium name="US DOE Joint Genome Institute (JGI-PGF)"/>
            <person name="Walter F."/>
            <person name="Albersmeier A."/>
            <person name="Kalinowski J."/>
            <person name="Ruckert C."/>
        </authorList>
    </citation>
    <scope>NUCLEOTIDE SEQUENCE</scope>
    <source>
        <strain evidence="1">KCTC 12343</strain>
    </source>
</reference>
<reference evidence="2 3" key="2">
    <citation type="submission" date="2019-02" db="EMBL/GenBank/DDBJ databases">
        <title>Draft Genome Sequences of Six Type Strains of the Genus Massilia.</title>
        <authorList>
            <person name="Miess H."/>
            <person name="Frediansyhah A."/>
            <person name="Gross H."/>
        </authorList>
    </citation>
    <scope>NUCLEOTIDE SEQUENCE [LARGE SCALE GENOMIC DNA]</scope>
    <source>
        <strain evidence="2 3">DSM 17472</strain>
    </source>
</reference>
<reference evidence="1" key="3">
    <citation type="submission" date="2022-12" db="EMBL/GenBank/DDBJ databases">
        <authorList>
            <person name="Sun Q."/>
            <person name="Kim S."/>
        </authorList>
    </citation>
    <scope>NUCLEOTIDE SEQUENCE</scope>
    <source>
        <strain evidence="1">KCTC 12343</strain>
    </source>
</reference>
<sequence>MLGFILWLVLLLLCWPLALLALLLYPVLWLLLLPFRLIGIGVEAIFELLRAVVMLPARVLGGGRR</sequence>
<evidence type="ECO:0000313" key="1">
    <source>
        <dbReference type="EMBL" id="GGY40470.1"/>
    </source>
</evidence>
<dbReference type="RefSeq" id="WP_131145806.1">
    <property type="nucleotide sequence ID" value="NZ_BMWV01000004.1"/>
</dbReference>
<dbReference type="AlphaFoldDB" id="A0A411WYB5"/>
<proteinExistence type="predicted"/>
<evidence type="ECO:0000313" key="2">
    <source>
        <dbReference type="EMBL" id="QBI01686.1"/>
    </source>
</evidence>
<evidence type="ECO:0000313" key="4">
    <source>
        <dbReference type="Proteomes" id="UP000628442"/>
    </source>
</evidence>
<name>A0A411WYB5_9BURK</name>
<evidence type="ECO:0000313" key="3">
    <source>
        <dbReference type="Proteomes" id="UP000292307"/>
    </source>
</evidence>
<organism evidence="1 4">
    <name type="scientific">Pseudoduganella albidiflava</name>
    <dbReference type="NCBI Taxonomy" id="321983"/>
    <lineage>
        <taxon>Bacteria</taxon>
        <taxon>Pseudomonadati</taxon>
        <taxon>Pseudomonadota</taxon>
        <taxon>Betaproteobacteria</taxon>
        <taxon>Burkholderiales</taxon>
        <taxon>Oxalobacteraceae</taxon>
        <taxon>Telluria group</taxon>
        <taxon>Pseudoduganella</taxon>
    </lineage>
</organism>